<reference evidence="1" key="2">
    <citation type="submission" date="2019-06" db="EMBL/GenBank/DDBJ databases">
        <title>Genomics analysis of Aphanomyces spp. identifies a new class of oomycete effector associated with host adaptation.</title>
        <authorList>
            <person name="Gaulin E."/>
        </authorList>
    </citation>
    <scope>NUCLEOTIDE SEQUENCE</scope>
    <source>
        <strain evidence="1">CBS 578.67</strain>
    </source>
</reference>
<reference evidence="2 3" key="1">
    <citation type="submission" date="2019-03" db="EMBL/GenBank/DDBJ databases">
        <authorList>
            <person name="Gaulin E."/>
            <person name="Dumas B."/>
        </authorList>
    </citation>
    <scope>NUCLEOTIDE SEQUENCE [LARGE SCALE GENOMIC DNA]</scope>
    <source>
        <strain evidence="2">CBS 568.67</strain>
    </source>
</reference>
<dbReference type="OrthoDB" id="79107at2759"/>
<sequence length="199" mass="21453">MVKGANSLPARAAETSALQLTSVKFASQPASDTFRVQLRTTTAGDVPVKLWLENKRTKHQWECTVEDVKAHAPKDANYVLPAAVVLAGLKAALLAKDGEGKTPCNDCDVDLEGTSTDAMVVVLTMKAFGGLTASYSFGLTPLAVAKTDVLEAKIRDLEEEVAALKAARSTPGDNAQLWVELKELRTNMRSRGYYSGTYY</sequence>
<gene>
    <name evidence="2" type="primary">Aste57867_18024</name>
    <name evidence="1" type="ORF">As57867_017962</name>
    <name evidence="2" type="ORF">ASTE57867_18024</name>
</gene>
<proteinExistence type="predicted"/>
<dbReference type="AlphaFoldDB" id="A0A485LAQ3"/>
<organism evidence="2 3">
    <name type="scientific">Aphanomyces stellatus</name>
    <dbReference type="NCBI Taxonomy" id="120398"/>
    <lineage>
        <taxon>Eukaryota</taxon>
        <taxon>Sar</taxon>
        <taxon>Stramenopiles</taxon>
        <taxon>Oomycota</taxon>
        <taxon>Saprolegniomycetes</taxon>
        <taxon>Saprolegniales</taxon>
        <taxon>Verrucalvaceae</taxon>
        <taxon>Aphanomyces</taxon>
    </lineage>
</organism>
<name>A0A485LAQ3_9STRA</name>
<dbReference type="EMBL" id="CAADRA010006392">
    <property type="protein sequence ID" value="VFT94763.1"/>
    <property type="molecule type" value="Genomic_DNA"/>
</dbReference>
<dbReference type="Proteomes" id="UP000332933">
    <property type="component" value="Unassembled WGS sequence"/>
</dbReference>
<dbReference type="EMBL" id="VJMH01006371">
    <property type="protein sequence ID" value="KAF0690577.1"/>
    <property type="molecule type" value="Genomic_DNA"/>
</dbReference>
<evidence type="ECO:0000313" key="2">
    <source>
        <dbReference type="EMBL" id="VFT94763.1"/>
    </source>
</evidence>
<protein>
    <submittedName>
        <fullName evidence="2">Aste57867_18024 protein</fullName>
    </submittedName>
</protein>
<evidence type="ECO:0000313" key="1">
    <source>
        <dbReference type="EMBL" id="KAF0690577.1"/>
    </source>
</evidence>
<accession>A0A485LAQ3</accession>
<evidence type="ECO:0000313" key="3">
    <source>
        <dbReference type="Proteomes" id="UP000332933"/>
    </source>
</evidence>
<keyword evidence="3" id="KW-1185">Reference proteome</keyword>